<dbReference type="PANTHER" id="PTHR11659:SF0">
    <property type="entry name" value="GLUTAMYL-TRNA(GLN) AMIDOTRANSFERASE SUBUNIT B, MITOCHONDRIAL"/>
    <property type="match status" value="1"/>
</dbReference>
<keyword evidence="4 8" id="KW-0067">ATP-binding</keyword>
<dbReference type="VEuPathDB" id="FungiDB:B1J91_A04653g"/>
<dbReference type="GO" id="GO:0032543">
    <property type="term" value="P:mitochondrial translation"/>
    <property type="evidence" value="ECO:0007669"/>
    <property type="project" value="UniProtKB-UniRule"/>
</dbReference>
<comment type="subunit">
    <text evidence="8">Subunit of the heterotrimeric GatFAB amidotransferase (AdT) complex, composed of A, B and F subunits.</text>
</comment>
<dbReference type="PROSITE" id="PS01234">
    <property type="entry name" value="GATB"/>
    <property type="match status" value="1"/>
</dbReference>
<evidence type="ECO:0000256" key="4">
    <source>
        <dbReference type="ARBA" id="ARBA00022840"/>
    </source>
</evidence>
<evidence type="ECO:0000256" key="6">
    <source>
        <dbReference type="ARBA" id="ARBA00023128"/>
    </source>
</evidence>
<evidence type="ECO:0000259" key="9">
    <source>
        <dbReference type="SMART" id="SM00845"/>
    </source>
</evidence>
<dbReference type="PANTHER" id="PTHR11659">
    <property type="entry name" value="GLUTAMYL-TRNA GLN AMIDOTRANSFERASE SUBUNIT B MITOCHONDRIAL AND PROKARYOTIC PET112-RELATED"/>
    <property type="match status" value="1"/>
</dbReference>
<dbReference type="GO" id="GO:0005739">
    <property type="term" value="C:mitochondrion"/>
    <property type="evidence" value="ECO:0007669"/>
    <property type="project" value="UniProtKB-SubCell"/>
</dbReference>
<dbReference type="Gene3D" id="1.10.10.410">
    <property type="match status" value="1"/>
</dbReference>
<dbReference type="VEuPathDB" id="FungiDB:CAGL0A04653g"/>
<evidence type="ECO:0000256" key="3">
    <source>
        <dbReference type="ARBA" id="ARBA00022741"/>
    </source>
</evidence>
<dbReference type="HAMAP" id="MF_00121">
    <property type="entry name" value="GatB"/>
    <property type="match status" value="1"/>
</dbReference>
<evidence type="ECO:0000256" key="7">
    <source>
        <dbReference type="ARBA" id="ARBA00047913"/>
    </source>
</evidence>
<comment type="function">
    <text evidence="8">Allows the formation of correctly charged Gln-tRNA(Gln) through the transamidation of misacylated Glu-tRNA(Gln) in the mitochondria. The reaction takes place in the presence of glutamine and ATP through an activated gamma-phospho-Glu-tRNA(Gln).</text>
</comment>
<dbReference type="VEuPathDB" id="FungiDB:GWK60_A04521"/>
<name>A0A0W0CMW9_CANGB</name>
<comment type="similarity">
    <text evidence="1 8">Belongs to the GatB/GatE family. GatB subfamily.</text>
</comment>
<evidence type="ECO:0000313" key="10">
    <source>
        <dbReference type="EMBL" id="KTA97728.1"/>
    </source>
</evidence>
<dbReference type="InterPro" id="IPR014746">
    <property type="entry name" value="Gln_synth/guanido_kin_cat_dom"/>
</dbReference>
<dbReference type="InterPro" id="IPR017958">
    <property type="entry name" value="Gln-tRNA_amidoTrfase_suB_CS"/>
</dbReference>
<dbReference type="InterPro" id="IPR006075">
    <property type="entry name" value="Asn/Gln-tRNA_Trfase_suB/E_cat"/>
</dbReference>
<sequence length="542" mass="62779">MYKNSIRTRPLKRFISNHAKGKFALDPAYKLKCGLEIHTQLNTRYKLFSYTSNEAENLTISPNTSTSHYDISLPGTQPRLNYEAVLYATKLALSLDSDINLISQFDRKHYFYGDQPQGYQVTQHYKPFAKNGKLTLYGAYEDINENEKTIRIEQLQIEQDTGKSLYASGADMTTMIDLNRSNVPLIELVTKPDFEDLKQVRAFIKKYQDLVRRLNICTGNLETGSMRIDVNLSVNDFARVELKNLPNTSSIMNAIKFEYERQLHIIKNGEGERLLRDTETRGWTGSETVKLRSKETSIDYRYMPDPEIPFITIADDVVHKVKSTLPVSADALLREFMNKPYNLPIKHAKILCISGNQNEMYDHEQLRKYYKDVCVHYQKEYPDDNLKIPSNWILNEFIGNLNKLETKLNEIYEILTPSIFFELIRLMKQGVITGNSSKLLLFHIVNNVKTGVFTKSSQINLKQLINEYELQAADQINEHELEEICRSIIDDIKDEKLLQNLISGKKKTSLKFLVGQGMRLSQGRLNPNELEKMFRQVLDIKW</sequence>
<reference evidence="10 11" key="1">
    <citation type="submission" date="2015-10" db="EMBL/GenBank/DDBJ databases">
        <title>Draft genomes sequences of Candida glabrata isolates 1A, 1B, 2A, 2B, 3A and 3B.</title>
        <authorList>
            <person name="Haavelsrud O.E."/>
            <person name="Gaustad P."/>
        </authorList>
    </citation>
    <scope>NUCLEOTIDE SEQUENCE [LARGE SCALE GENOMIC DNA]</scope>
    <source>
        <strain evidence="10">910700640</strain>
    </source>
</reference>
<comment type="caution">
    <text evidence="10">The sequence shown here is derived from an EMBL/GenBank/DDBJ whole genome shotgun (WGS) entry which is preliminary data.</text>
</comment>
<dbReference type="Pfam" id="PF02934">
    <property type="entry name" value="GatB_N"/>
    <property type="match status" value="1"/>
</dbReference>
<keyword evidence="3 8" id="KW-0547">Nucleotide-binding</keyword>
<keyword evidence="5 8" id="KW-0648">Protein biosynthesis</keyword>
<dbReference type="GO" id="GO:0016740">
    <property type="term" value="F:transferase activity"/>
    <property type="evidence" value="ECO:0007669"/>
    <property type="project" value="UniProtKB-KW"/>
</dbReference>
<dbReference type="EC" id="6.3.5.-" evidence="8"/>
<keyword evidence="2 8" id="KW-0436">Ligase</keyword>
<evidence type="ECO:0000256" key="5">
    <source>
        <dbReference type="ARBA" id="ARBA00022917"/>
    </source>
</evidence>
<gene>
    <name evidence="8" type="primary">PET112</name>
    <name evidence="10" type="ORF">AO440_000140</name>
</gene>
<feature type="domain" description="Asn/Gln amidotransferase" evidence="9">
    <location>
        <begin position="368"/>
        <end position="538"/>
    </location>
</feature>
<dbReference type="InterPro" id="IPR004413">
    <property type="entry name" value="GatB"/>
</dbReference>
<dbReference type="VEuPathDB" id="FungiDB:GVI51_A04477"/>
<dbReference type="InterPro" id="IPR018027">
    <property type="entry name" value="Asn/Gln_amidotransferase"/>
</dbReference>
<dbReference type="AlphaFoldDB" id="A0A0W0CMW9"/>
<dbReference type="GO" id="GO:0050567">
    <property type="term" value="F:glutaminyl-tRNA synthase (glutamine-hydrolyzing) activity"/>
    <property type="evidence" value="ECO:0007669"/>
    <property type="project" value="UniProtKB-UniRule"/>
</dbReference>
<evidence type="ECO:0000256" key="8">
    <source>
        <dbReference type="HAMAP-Rule" id="MF_03147"/>
    </source>
</evidence>
<keyword evidence="10" id="KW-0808">Transferase</keyword>
<accession>A0A0W0CMW9</accession>
<dbReference type="GO" id="GO:0005524">
    <property type="term" value="F:ATP binding"/>
    <property type="evidence" value="ECO:0007669"/>
    <property type="project" value="UniProtKB-KW"/>
</dbReference>
<dbReference type="InterPro" id="IPR017959">
    <property type="entry name" value="Asn/Gln-tRNA_amidoTrfase_suB/E"/>
</dbReference>
<dbReference type="Proteomes" id="UP000054886">
    <property type="component" value="Unassembled WGS sequence"/>
</dbReference>
<comment type="subcellular location">
    <subcellularLocation>
        <location evidence="8">Mitochondrion</location>
    </subcellularLocation>
</comment>
<dbReference type="NCBIfam" id="NF004012">
    <property type="entry name" value="PRK05477.1-2"/>
    <property type="match status" value="1"/>
</dbReference>
<dbReference type="GO" id="GO:0030956">
    <property type="term" value="C:glutamyl-tRNA(Gln) amidotransferase complex"/>
    <property type="evidence" value="ECO:0007669"/>
    <property type="project" value="UniProtKB-UniRule"/>
</dbReference>
<dbReference type="Pfam" id="PF02637">
    <property type="entry name" value="GatB_Yqey"/>
    <property type="match status" value="1"/>
</dbReference>
<dbReference type="GO" id="GO:0070681">
    <property type="term" value="P:glutaminyl-tRNAGln biosynthesis via transamidation"/>
    <property type="evidence" value="ECO:0007669"/>
    <property type="project" value="UniProtKB-UniRule"/>
</dbReference>
<evidence type="ECO:0000256" key="1">
    <source>
        <dbReference type="ARBA" id="ARBA00005306"/>
    </source>
</evidence>
<protein>
    <recommendedName>
        <fullName evidence="8">Glutamyl-tRNA(Gln) amidotransferase subunit B, mitochondrial</fullName>
        <shortName evidence="8">Glu-AdT subunit B</shortName>
        <ecNumber evidence="8">6.3.5.-</ecNumber>
    </recommendedName>
</protein>
<dbReference type="SUPFAM" id="SSF89095">
    <property type="entry name" value="GatB/YqeY motif"/>
    <property type="match status" value="1"/>
</dbReference>
<dbReference type="SMART" id="SM00845">
    <property type="entry name" value="GatB_Yqey"/>
    <property type="match status" value="1"/>
</dbReference>
<proteinExistence type="inferred from homology"/>
<evidence type="ECO:0000313" key="11">
    <source>
        <dbReference type="Proteomes" id="UP000054886"/>
    </source>
</evidence>
<comment type="catalytic activity">
    <reaction evidence="7 8">
        <text>L-glutamyl-tRNA(Gln) + L-glutamine + ATP + H2O = L-glutaminyl-tRNA(Gln) + L-glutamate + ADP + phosphate + H(+)</text>
        <dbReference type="Rhea" id="RHEA:17521"/>
        <dbReference type="Rhea" id="RHEA-COMP:9681"/>
        <dbReference type="Rhea" id="RHEA-COMP:9684"/>
        <dbReference type="ChEBI" id="CHEBI:15377"/>
        <dbReference type="ChEBI" id="CHEBI:15378"/>
        <dbReference type="ChEBI" id="CHEBI:29985"/>
        <dbReference type="ChEBI" id="CHEBI:30616"/>
        <dbReference type="ChEBI" id="CHEBI:43474"/>
        <dbReference type="ChEBI" id="CHEBI:58359"/>
        <dbReference type="ChEBI" id="CHEBI:78520"/>
        <dbReference type="ChEBI" id="CHEBI:78521"/>
        <dbReference type="ChEBI" id="CHEBI:456216"/>
    </reaction>
</comment>
<dbReference type="InterPro" id="IPR003789">
    <property type="entry name" value="Asn/Gln_tRNA_amidoTrase-B-like"/>
</dbReference>
<dbReference type="SUPFAM" id="SSF55931">
    <property type="entry name" value="Glutamine synthetase/guanido kinase"/>
    <property type="match status" value="1"/>
</dbReference>
<organism evidence="10 11">
    <name type="scientific">Candida glabrata</name>
    <name type="common">Yeast</name>
    <name type="synonym">Torulopsis glabrata</name>
    <dbReference type="NCBI Taxonomy" id="5478"/>
    <lineage>
        <taxon>Eukaryota</taxon>
        <taxon>Fungi</taxon>
        <taxon>Dikarya</taxon>
        <taxon>Ascomycota</taxon>
        <taxon>Saccharomycotina</taxon>
        <taxon>Saccharomycetes</taxon>
        <taxon>Saccharomycetales</taxon>
        <taxon>Saccharomycetaceae</taxon>
        <taxon>Nakaseomyces</taxon>
    </lineage>
</organism>
<evidence type="ECO:0000256" key="2">
    <source>
        <dbReference type="ARBA" id="ARBA00022598"/>
    </source>
</evidence>
<dbReference type="InterPro" id="IPR023168">
    <property type="entry name" value="GatB_Yqey_C_2"/>
</dbReference>
<dbReference type="EMBL" id="LLZZ01000157">
    <property type="protein sequence ID" value="KTA97728.1"/>
    <property type="molecule type" value="Genomic_DNA"/>
</dbReference>
<dbReference type="NCBIfam" id="TIGR00133">
    <property type="entry name" value="gatB"/>
    <property type="match status" value="1"/>
</dbReference>
<keyword evidence="6 8" id="KW-0496">Mitochondrion</keyword>